<sequence>DERRVYISGGCGNAGRLKGPLSCWRSTNSPPLTRRERDVNLVEAPCRLSDLGSQVRSLRMNTVFDRTTETGRDHGRRSPALSAAIGKYIIASGGEADTKVRQGPSGSWGILP</sequence>
<accession>A0A426Z081</accession>
<dbReference type="AlphaFoldDB" id="A0A426Z081"/>
<reference evidence="1 2" key="1">
    <citation type="journal article" date="2014" name="Agronomy (Basel)">
        <title>A Draft Genome Sequence for Ensete ventricosum, the Drought-Tolerant Tree Against Hunger.</title>
        <authorList>
            <person name="Harrison J."/>
            <person name="Moore K.A."/>
            <person name="Paszkiewicz K."/>
            <person name="Jones T."/>
            <person name="Grant M."/>
            <person name="Ambacheew D."/>
            <person name="Muzemil S."/>
            <person name="Studholme D.J."/>
        </authorList>
    </citation>
    <scope>NUCLEOTIDE SEQUENCE [LARGE SCALE GENOMIC DNA]</scope>
</reference>
<organism evidence="1 2">
    <name type="scientific">Ensete ventricosum</name>
    <name type="common">Abyssinian banana</name>
    <name type="synonym">Musa ensete</name>
    <dbReference type="NCBI Taxonomy" id="4639"/>
    <lineage>
        <taxon>Eukaryota</taxon>
        <taxon>Viridiplantae</taxon>
        <taxon>Streptophyta</taxon>
        <taxon>Embryophyta</taxon>
        <taxon>Tracheophyta</taxon>
        <taxon>Spermatophyta</taxon>
        <taxon>Magnoliopsida</taxon>
        <taxon>Liliopsida</taxon>
        <taxon>Zingiberales</taxon>
        <taxon>Musaceae</taxon>
        <taxon>Ensete</taxon>
    </lineage>
</organism>
<evidence type="ECO:0000313" key="1">
    <source>
        <dbReference type="EMBL" id="RRT57383.1"/>
    </source>
</evidence>
<feature type="non-terminal residue" evidence="1">
    <location>
        <position position="1"/>
    </location>
</feature>
<protein>
    <submittedName>
        <fullName evidence="1">Uncharacterized protein</fullName>
    </submittedName>
</protein>
<name>A0A426Z081_ENSVE</name>
<dbReference type="EMBL" id="AMZH03009185">
    <property type="protein sequence ID" value="RRT57383.1"/>
    <property type="molecule type" value="Genomic_DNA"/>
</dbReference>
<evidence type="ECO:0000313" key="2">
    <source>
        <dbReference type="Proteomes" id="UP000287651"/>
    </source>
</evidence>
<dbReference type="Proteomes" id="UP000287651">
    <property type="component" value="Unassembled WGS sequence"/>
</dbReference>
<comment type="caution">
    <text evidence="1">The sequence shown here is derived from an EMBL/GenBank/DDBJ whole genome shotgun (WGS) entry which is preliminary data.</text>
</comment>
<gene>
    <name evidence="1" type="ORF">B296_00039711</name>
</gene>
<proteinExistence type="predicted"/>